<gene>
    <name evidence="2" type="ORF">PT974_08167</name>
</gene>
<feature type="region of interest" description="Disordered" evidence="1">
    <location>
        <begin position="239"/>
        <end position="341"/>
    </location>
</feature>
<proteinExistence type="predicted"/>
<feature type="compositionally biased region" description="Acidic residues" evidence="1">
    <location>
        <begin position="364"/>
        <end position="378"/>
    </location>
</feature>
<dbReference type="Proteomes" id="UP001338125">
    <property type="component" value="Unassembled WGS sequence"/>
</dbReference>
<evidence type="ECO:0000313" key="2">
    <source>
        <dbReference type="EMBL" id="KAK5989904.1"/>
    </source>
</evidence>
<protein>
    <submittedName>
        <fullName evidence="2">Uncharacterized protein</fullName>
    </submittedName>
</protein>
<accession>A0ABR0SCM5</accession>
<evidence type="ECO:0000313" key="3">
    <source>
        <dbReference type="Proteomes" id="UP001338125"/>
    </source>
</evidence>
<reference evidence="2 3" key="1">
    <citation type="submission" date="2024-01" db="EMBL/GenBank/DDBJ databases">
        <title>Complete genome of Cladobotryum mycophilum ATHUM6906.</title>
        <authorList>
            <person name="Christinaki A.C."/>
            <person name="Myridakis A.I."/>
            <person name="Kouvelis V.N."/>
        </authorList>
    </citation>
    <scope>NUCLEOTIDE SEQUENCE [LARGE SCALE GENOMIC DNA]</scope>
    <source>
        <strain evidence="2 3">ATHUM6906</strain>
    </source>
</reference>
<feature type="compositionally biased region" description="Basic and acidic residues" evidence="1">
    <location>
        <begin position="306"/>
        <end position="318"/>
    </location>
</feature>
<dbReference type="EMBL" id="JAVFKD010000014">
    <property type="protein sequence ID" value="KAK5989904.1"/>
    <property type="molecule type" value="Genomic_DNA"/>
</dbReference>
<keyword evidence="3" id="KW-1185">Reference proteome</keyword>
<comment type="caution">
    <text evidence="2">The sequence shown here is derived from an EMBL/GenBank/DDBJ whole genome shotgun (WGS) entry which is preliminary data.</text>
</comment>
<organism evidence="2 3">
    <name type="scientific">Cladobotryum mycophilum</name>
    <dbReference type="NCBI Taxonomy" id="491253"/>
    <lineage>
        <taxon>Eukaryota</taxon>
        <taxon>Fungi</taxon>
        <taxon>Dikarya</taxon>
        <taxon>Ascomycota</taxon>
        <taxon>Pezizomycotina</taxon>
        <taxon>Sordariomycetes</taxon>
        <taxon>Hypocreomycetidae</taxon>
        <taxon>Hypocreales</taxon>
        <taxon>Hypocreaceae</taxon>
        <taxon>Cladobotryum</taxon>
    </lineage>
</organism>
<feature type="region of interest" description="Disordered" evidence="1">
    <location>
        <begin position="362"/>
        <end position="381"/>
    </location>
</feature>
<evidence type="ECO:0000256" key="1">
    <source>
        <dbReference type="SAM" id="MobiDB-lite"/>
    </source>
</evidence>
<feature type="region of interest" description="Disordered" evidence="1">
    <location>
        <begin position="35"/>
        <end position="54"/>
    </location>
</feature>
<sequence length="462" mass="49358">MDFGANAACLPTPTAIPVDEDAAPQLTAPSNFLEIGMPTITKPTPPPRETTSCAPTATGRRVRIETLRSFLKRLREALRQLKLDATTTTGPTPLFSQWVPTSTGPALPQITDLAPGVLQWLSSYTRNDPAMVRRIHDWAKGPVFRKRLADAWKARSPTADYSELVIGVLNDAEAAGEFGAYVKSFPSRPETTASAPEIFRLTLGDAESTAAATGLAPSVTAPPKMLDFAKQVFYHASKKENETTGWRPRPKGPQWSVYPFPANGSRYGEESAVSPVEQQQDVAAVPSEEAVEQQEAGADASDESVVAEKEPAAEEKSQDSPALADFDQTDAGANPDVNADINADADADADADDVGVDVNAETDANADADDADADDADEAGTINVPFHNGSVSAPPRLPLPSTLQVQAQRLVPQWQLFSDPSCLPSSSKGMLRCLLVSSRDQPITPFEVSKDINPIIIIKLSS</sequence>
<name>A0ABR0SCM5_9HYPO</name>